<keyword evidence="3" id="KW-1185">Reference proteome</keyword>
<evidence type="ECO:0000313" key="2">
    <source>
        <dbReference type="EnsemblPlants" id="ONIVA08G05870.1"/>
    </source>
</evidence>
<dbReference type="EnsemblPlants" id="ONIVA08G05870.1">
    <property type="protein sequence ID" value="ONIVA08G05870.1"/>
    <property type="gene ID" value="ONIVA08G05870"/>
</dbReference>
<feature type="region of interest" description="Disordered" evidence="1">
    <location>
        <begin position="34"/>
        <end position="116"/>
    </location>
</feature>
<feature type="compositionally biased region" description="Basic residues" evidence="1">
    <location>
        <begin position="43"/>
        <end position="53"/>
    </location>
</feature>
<evidence type="ECO:0000256" key="1">
    <source>
        <dbReference type="SAM" id="MobiDB-lite"/>
    </source>
</evidence>
<dbReference type="Gramene" id="ONIVA08G05870.1">
    <property type="protein sequence ID" value="ONIVA08G05870.1"/>
    <property type="gene ID" value="ONIVA08G05870"/>
</dbReference>
<reference evidence="2" key="2">
    <citation type="submission" date="2018-04" db="EMBL/GenBank/DDBJ databases">
        <title>OnivRS2 (Oryza nivara Reference Sequence Version 2).</title>
        <authorList>
            <person name="Zhang J."/>
            <person name="Kudrna D."/>
            <person name="Lee S."/>
            <person name="Talag J."/>
            <person name="Rajasekar S."/>
            <person name="Welchert J."/>
            <person name="Hsing Y.-I."/>
            <person name="Wing R.A."/>
        </authorList>
    </citation>
    <scope>NUCLEOTIDE SEQUENCE [LARGE SCALE GENOMIC DNA]</scope>
    <source>
        <strain evidence="2">SL10</strain>
    </source>
</reference>
<accession>A0A0E0I8A0</accession>
<organism evidence="2">
    <name type="scientific">Oryza nivara</name>
    <name type="common">Indian wild rice</name>
    <name type="synonym">Oryza sativa f. spontanea</name>
    <dbReference type="NCBI Taxonomy" id="4536"/>
    <lineage>
        <taxon>Eukaryota</taxon>
        <taxon>Viridiplantae</taxon>
        <taxon>Streptophyta</taxon>
        <taxon>Embryophyta</taxon>
        <taxon>Tracheophyta</taxon>
        <taxon>Spermatophyta</taxon>
        <taxon>Magnoliopsida</taxon>
        <taxon>Liliopsida</taxon>
        <taxon>Poales</taxon>
        <taxon>Poaceae</taxon>
        <taxon>BOP clade</taxon>
        <taxon>Oryzoideae</taxon>
        <taxon>Oryzeae</taxon>
        <taxon>Oryzinae</taxon>
        <taxon>Oryza</taxon>
    </lineage>
</organism>
<reference evidence="2" key="1">
    <citation type="submission" date="2015-04" db="UniProtKB">
        <authorList>
            <consortium name="EnsemblPlants"/>
        </authorList>
    </citation>
    <scope>IDENTIFICATION</scope>
    <source>
        <strain evidence="2">SL10</strain>
    </source>
</reference>
<sequence>MPDAGLCELGWKATDSPPPSQNLGLEDLAVPVARASGGDTNRRRGGTATRRRGVAGGGAKGRCVRRGMSPGLRVDMKGRRGGDNRPTQGRRTRGRPSSGLRTGACWRQAGAKAAGF</sequence>
<dbReference type="AlphaFoldDB" id="A0A0E0I8A0"/>
<protein>
    <submittedName>
        <fullName evidence="2">Uncharacterized protein</fullName>
    </submittedName>
</protein>
<dbReference type="Proteomes" id="UP000006591">
    <property type="component" value="Chromosome 8"/>
</dbReference>
<feature type="region of interest" description="Disordered" evidence="1">
    <location>
        <begin position="1"/>
        <end position="22"/>
    </location>
</feature>
<dbReference type="HOGENOM" id="CLU_2100864_0_0_1"/>
<evidence type="ECO:0000313" key="3">
    <source>
        <dbReference type="Proteomes" id="UP000006591"/>
    </source>
</evidence>
<proteinExistence type="predicted"/>
<feature type="compositionally biased region" description="Basic and acidic residues" evidence="1">
    <location>
        <begin position="74"/>
        <end position="83"/>
    </location>
</feature>
<name>A0A0E0I8A0_ORYNI</name>